<evidence type="ECO:0000313" key="1">
    <source>
        <dbReference type="EMBL" id="NEV65403.1"/>
    </source>
</evidence>
<dbReference type="EMBL" id="JAAIJQ010000274">
    <property type="protein sequence ID" value="NEV65403.1"/>
    <property type="molecule type" value="Genomic_DNA"/>
</dbReference>
<sequence length="95" mass="10946">MSDLLDPCIEELMNIPSHGLEKKELIVVLNELFSNHMLVALHGRRGLFTPTLQEIEDALEEEKDFLYESQNTFYGLTSGAVELFRELKAQYKDET</sequence>
<keyword evidence="2" id="KW-1185">Reference proteome</keyword>
<accession>A0A6M0K8P4</accession>
<dbReference type="Proteomes" id="UP000483379">
    <property type="component" value="Unassembled WGS sequence"/>
</dbReference>
<reference evidence="1 2" key="1">
    <citation type="submission" date="2020-02" db="EMBL/GenBank/DDBJ databases">
        <title>Genome sequences of Thiorhodococcus mannitoliphagus and Thiorhodococcus minor, purple sulfur photosynthetic bacteria in the gammaproteobacterial family, Chromatiaceae.</title>
        <authorList>
            <person name="Aviles F.A."/>
            <person name="Meyer T.E."/>
            <person name="Kyndt J.A."/>
        </authorList>
    </citation>
    <scope>NUCLEOTIDE SEQUENCE [LARGE SCALE GENOMIC DNA]</scope>
    <source>
        <strain evidence="1 2">DSM 11518</strain>
    </source>
</reference>
<dbReference type="RefSeq" id="WP_164456712.1">
    <property type="nucleotide sequence ID" value="NZ_JAAIJQ010000274.1"/>
</dbReference>
<gene>
    <name evidence="1" type="ORF">G3446_26920</name>
</gene>
<comment type="caution">
    <text evidence="1">The sequence shown here is derived from an EMBL/GenBank/DDBJ whole genome shotgun (WGS) entry which is preliminary data.</text>
</comment>
<name>A0A6M0K8P4_9GAMM</name>
<dbReference type="AlphaFoldDB" id="A0A6M0K8P4"/>
<proteinExistence type="predicted"/>
<protein>
    <submittedName>
        <fullName evidence="1">Uncharacterized protein</fullName>
    </submittedName>
</protein>
<evidence type="ECO:0000313" key="2">
    <source>
        <dbReference type="Proteomes" id="UP000483379"/>
    </source>
</evidence>
<organism evidence="1 2">
    <name type="scientific">Thiorhodococcus minor</name>
    <dbReference type="NCBI Taxonomy" id="57489"/>
    <lineage>
        <taxon>Bacteria</taxon>
        <taxon>Pseudomonadati</taxon>
        <taxon>Pseudomonadota</taxon>
        <taxon>Gammaproteobacteria</taxon>
        <taxon>Chromatiales</taxon>
        <taxon>Chromatiaceae</taxon>
        <taxon>Thiorhodococcus</taxon>
    </lineage>
</organism>